<dbReference type="Proteomes" id="UP000055136">
    <property type="component" value="Plasmid unnamed"/>
</dbReference>
<keyword evidence="2" id="KW-0614">Plasmid</keyword>
<evidence type="ECO:0000313" key="2">
    <source>
        <dbReference type="EMBL" id="ALP54965.1"/>
    </source>
</evidence>
<dbReference type="AlphaFoldDB" id="A0A0S2TII0"/>
<proteinExistence type="predicted"/>
<sequence length="208" mass="23284">MEQPTQLSEKELLNMHGPTGGLVIRLQRYALLGWMLAGVLLFVLVAYVFLDKVFGTPVLAVNEEGQVLGHFEYLSGSSRTDDEIMAGGQRFLRDYLSANSSFIMEDYTRALNMMAVELREQKLAEVLETNYLVRIGEANTRSHLEFTANPSIEWRRELEASVRYHGNVVAQSGKSIVEQPFDITLTLLAVPRSTLATVGFKVIGIEDN</sequence>
<reference evidence="2" key="1">
    <citation type="submission" date="2015-10" db="EMBL/GenBank/DDBJ databases">
        <title>Description of Candidatus Tenderia electrophaga gen. nov, sp. nov., an Uncultivated Electroautotroph from a Biocathode Enrichment.</title>
        <authorList>
            <person name="Eddie B.J."/>
            <person name="Malanoski A.P."/>
            <person name="Wang Z."/>
            <person name="Hall R.J."/>
            <person name="Oh S.D."/>
            <person name="Heiner C."/>
            <person name="Lin B."/>
            <person name="Strycharz-Glaven S.M."/>
        </authorList>
    </citation>
    <scope>NUCLEOTIDE SEQUENCE [LARGE SCALE GENOMIC DNA]</scope>
    <source>
        <strain evidence="2">NRL1</strain>
        <plasmid evidence="2">unnamed</plasmid>
    </source>
</reference>
<dbReference type="KEGG" id="tee:Tel_17060"/>
<evidence type="ECO:0000313" key="3">
    <source>
        <dbReference type="Proteomes" id="UP000055136"/>
    </source>
</evidence>
<name>A0A0S2TII0_9GAMM</name>
<evidence type="ECO:0000256" key="1">
    <source>
        <dbReference type="SAM" id="Phobius"/>
    </source>
</evidence>
<geneLocation type="plasmid" evidence="2 3">
    <name>unnamed</name>
</geneLocation>
<evidence type="ECO:0008006" key="4">
    <source>
        <dbReference type="Google" id="ProtNLM"/>
    </source>
</evidence>
<gene>
    <name evidence="2" type="ORF">Tel_17060</name>
</gene>
<organism evidence="2 3">
    <name type="scientific">Candidatus Tenderia electrophaga</name>
    <dbReference type="NCBI Taxonomy" id="1748243"/>
    <lineage>
        <taxon>Bacteria</taxon>
        <taxon>Pseudomonadati</taxon>
        <taxon>Pseudomonadota</taxon>
        <taxon>Gammaproteobacteria</taxon>
        <taxon>Candidatus Tenderiales</taxon>
        <taxon>Candidatus Tenderiaceae</taxon>
        <taxon>Candidatus Tenderia</taxon>
    </lineage>
</organism>
<keyword evidence="1" id="KW-1133">Transmembrane helix</keyword>
<keyword evidence="1" id="KW-0812">Transmembrane</keyword>
<keyword evidence="3" id="KW-1185">Reference proteome</keyword>
<keyword evidence="1" id="KW-0472">Membrane</keyword>
<dbReference type="EMBL" id="CP013100">
    <property type="protein sequence ID" value="ALP54965.1"/>
    <property type="molecule type" value="Genomic_DNA"/>
</dbReference>
<accession>A0A0S2TII0</accession>
<feature type="transmembrane region" description="Helical" evidence="1">
    <location>
        <begin position="29"/>
        <end position="50"/>
    </location>
</feature>
<protein>
    <recommendedName>
        <fullName evidence="4">Bacterial virulence protein VirB8 domain-containing protein</fullName>
    </recommendedName>
</protein>